<dbReference type="EMBL" id="REGN01001496">
    <property type="protein sequence ID" value="RNA34335.1"/>
    <property type="molecule type" value="Genomic_DNA"/>
</dbReference>
<proteinExistence type="predicted"/>
<accession>A0A3M7SF83</accession>
<reference evidence="2 3" key="1">
    <citation type="journal article" date="2018" name="Sci. Rep.">
        <title>Genomic signatures of local adaptation to the degree of environmental predictability in rotifers.</title>
        <authorList>
            <person name="Franch-Gras L."/>
            <person name="Hahn C."/>
            <person name="Garcia-Roger E.M."/>
            <person name="Carmona M.J."/>
            <person name="Serra M."/>
            <person name="Gomez A."/>
        </authorList>
    </citation>
    <scope>NUCLEOTIDE SEQUENCE [LARGE SCALE GENOMIC DNA]</scope>
    <source>
        <strain evidence="2">HYR1</strain>
    </source>
</reference>
<dbReference type="Proteomes" id="UP000276133">
    <property type="component" value="Unassembled WGS sequence"/>
</dbReference>
<organism evidence="2 3">
    <name type="scientific">Brachionus plicatilis</name>
    <name type="common">Marine rotifer</name>
    <name type="synonym">Brachionus muelleri</name>
    <dbReference type="NCBI Taxonomy" id="10195"/>
    <lineage>
        <taxon>Eukaryota</taxon>
        <taxon>Metazoa</taxon>
        <taxon>Spiralia</taxon>
        <taxon>Gnathifera</taxon>
        <taxon>Rotifera</taxon>
        <taxon>Eurotatoria</taxon>
        <taxon>Monogononta</taxon>
        <taxon>Pseudotrocha</taxon>
        <taxon>Ploima</taxon>
        <taxon>Brachionidae</taxon>
        <taxon>Brachionus</taxon>
    </lineage>
</organism>
<dbReference type="AlphaFoldDB" id="A0A3M7SF83"/>
<gene>
    <name evidence="2" type="ORF">BpHYR1_006630</name>
</gene>
<protein>
    <submittedName>
        <fullName evidence="2">Uncharacterized protein</fullName>
    </submittedName>
</protein>
<comment type="caution">
    <text evidence="2">The sequence shown here is derived from an EMBL/GenBank/DDBJ whole genome shotgun (WGS) entry which is preliminary data.</text>
</comment>
<sequence length="97" mass="11081">MINLLFFIKSIETVFTSSSVPIYSCHQDLLCYHIVHVCGKDFETDPEPVRVIRKRNFCSPPVKNQKTKKTITNSPHKDPELVGSLQKRPRGCPLKAQ</sequence>
<evidence type="ECO:0000256" key="1">
    <source>
        <dbReference type="SAM" id="MobiDB-lite"/>
    </source>
</evidence>
<name>A0A3M7SF83_BRAPC</name>
<evidence type="ECO:0000313" key="2">
    <source>
        <dbReference type="EMBL" id="RNA34335.1"/>
    </source>
</evidence>
<evidence type="ECO:0000313" key="3">
    <source>
        <dbReference type="Proteomes" id="UP000276133"/>
    </source>
</evidence>
<keyword evidence="3" id="KW-1185">Reference proteome</keyword>
<feature type="region of interest" description="Disordered" evidence="1">
    <location>
        <begin position="60"/>
        <end position="97"/>
    </location>
</feature>